<evidence type="ECO:0000313" key="5">
    <source>
        <dbReference type="EMBL" id="MBM6616418.1"/>
    </source>
</evidence>
<reference evidence="5 6" key="1">
    <citation type="submission" date="2021-02" db="EMBL/GenBank/DDBJ databases">
        <title>Bacillus sp. RD4P76, an endophyte from a halophyte.</title>
        <authorList>
            <person name="Sun J.-Q."/>
        </authorList>
    </citation>
    <scope>NUCLEOTIDE SEQUENCE [LARGE SCALE GENOMIC DNA]</scope>
    <source>
        <strain evidence="5 6">RD4P76</strain>
    </source>
</reference>
<evidence type="ECO:0000259" key="4">
    <source>
        <dbReference type="PROSITE" id="PS51671"/>
    </source>
</evidence>
<dbReference type="InterPro" id="IPR051257">
    <property type="entry name" value="Diverse_CBS-Domain"/>
</dbReference>
<evidence type="ECO:0000256" key="1">
    <source>
        <dbReference type="ARBA" id="ARBA00023122"/>
    </source>
</evidence>
<sequence length="209" mass="23646">MIVEEIMKKEVITLSKSDIIAKAKLLMFENRIRHLPVIDEKLAVVGLITRSDIYRNILADGDENRTLVGEVMNRDVITGHPLDFVEEVSTIFFEHKIGCLPIVKDEKLVGIITETDMLHTLVQLTGANQPGSQLEIRVPNKTGMLSEVAAIIKQRKVNILSVLVYPSTDELHKTLVFRVQTMNPLVLIEDLNAHHYDVQWPRIPGVTHE</sequence>
<dbReference type="PANTHER" id="PTHR43080:SF2">
    <property type="entry name" value="CBS DOMAIN-CONTAINING PROTEIN"/>
    <property type="match status" value="1"/>
</dbReference>
<organism evidence="5 6">
    <name type="scientific">Bacillus suaedaesalsae</name>
    <dbReference type="NCBI Taxonomy" id="2810349"/>
    <lineage>
        <taxon>Bacteria</taxon>
        <taxon>Bacillati</taxon>
        <taxon>Bacillota</taxon>
        <taxon>Bacilli</taxon>
        <taxon>Bacillales</taxon>
        <taxon>Bacillaceae</taxon>
        <taxon>Bacillus</taxon>
    </lineage>
</organism>
<dbReference type="PROSITE" id="PS51671">
    <property type="entry name" value="ACT"/>
    <property type="match status" value="1"/>
</dbReference>
<dbReference type="PROSITE" id="PS51371">
    <property type="entry name" value="CBS"/>
    <property type="match status" value="2"/>
</dbReference>
<dbReference type="EMBL" id="JAFELM010000012">
    <property type="protein sequence ID" value="MBM6616418.1"/>
    <property type="molecule type" value="Genomic_DNA"/>
</dbReference>
<feature type="domain" description="ACT" evidence="4">
    <location>
        <begin position="133"/>
        <end position="206"/>
    </location>
</feature>
<proteinExistence type="predicted"/>
<evidence type="ECO:0000259" key="3">
    <source>
        <dbReference type="PROSITE" id="PS51371"/>
    </source>
</evidence>
<dbReference type="RefSeq" id="WP_204201805.1">
    <property type="nucleotide sequence ID" value="NZ_JAFELM010000012.1"/>
</dbReference>
<dbReference type="Gene3D" id="3.30.70.260">
    <property type="match status" value="1"/>
</dbReference>
<dbReference type="InterPro" id="IPR046342">
    <property type="entry name" value="CBS_dom_sf"/>
</dbReference>
<keyword evidence="1 2" id="KW-0129">CBS domain</keyword>
<dbReference type="SMART" id="SM00116">
    <property type="entry name" value="CBS"/>
    <property type="match status" value="2"/>
</dbReference>
<dbReference type="Pfam" id="PF00571">
    <property type="entry name" value="CBS"/>
    <property type="match status" value="2"/>
</dbReference>
<dbReference type="InterPro" id="IPR000644">
    <property type="entry name" value="CBS_dom"/>
</dbReference>
<dbReference type="SUPFAM" id="SSF54631">
    <property type="entry name" value="CBS-domain pair"/>
    <property type="match status" value="1"/>
</dbReference>
<gene>
    <name evidence="5" type="ORF">JR050_01815</name>
</gene>
<comment type="caution">
    <text evidence="5">The sequence shown here is derived from an EMBL/GenBank/DDBJ whole genome shotgun (WGS) entry which is preliminary data.</text>
</comment>
<accession>A0ABS2DD81</accession>
<dbReference type="InterPro" id="IPR002912">
    <property type="entry name" value="ACT_dom"/>
</dbReference>
<dbReference type="Pfam" id="PF01842">
    <property type="entry name" value="ACT"/>
    <property type="match status" value="1"/>
</dbReference>
<dbReference type="Gene3D" id="3.10.580.10">
    <property type="entry name" value="CBS-domain"/>
    <property type="match status" value="1"/>
</dbReference>
<evidence type="ECO:0000256" key="2">
    <source>
        <dbReference type="PROSITE-ProRule" id="PRU00703"/>
    </source>
</evidence>
<feature type="domain" description="CBS" evidence="3">
    <location>
        <begin position="7"/>
        <end position="63"/>
    </location>
</feature>
<dbReference type="PANTHER" id="PTHR43080">
    <property type="entry name" value="CBS DOMAIN-CONTAINING PROTEIN CBSX3, MITOCHONDRIAL"/>
    <property type="match status" value="1"/>
</dbReference>
<protein>
    <submittedName>
        <fullName evidence="5">Acetoin utilization AcuB family protein</fullName>
    </submittedName>
</protein>
<name>A0ABS2DD81_9BACI</name>
<dbReference type="Proteomes" id="UP001518925">
    <property type="component" value="Unassembled WGS sequence"/>
</dbReference>
<dbReference type="CDD" id="cd04883">
    <property type="entry name" value="ACT_AcuB"/>
    <property type="match status" value="1"/>
</dbReference>
<feature type="domain" description="CBS" evidence="3">
    <location>
        <begin position="72"/>
        <end position="130"/>
    </location>
</feature>
<evidence type="ECO:0000313" key="6">
    <source>
        <dbReference type="Proteomes" id="UP001518925"/>
    </source>
</evidence>
<dbReference type="CDD" id="cd04584">
    <property type="entry name" value="CBS_pair_AcuB_like"/>
    <property type="match status" value="1"/>
</dbReference>
<dbReference type="SUPFAM" id="SSF55021">
    <property type="entry name" value="ACT-like"/>
    <property type="match status" value="1"/>
</dbReference>
<keyword evidence="6" id="KW-1185">Reference proteome</keyword>
<dbReference type="InterPro" id="IPR045865">
    <property type="entry name" value="ACT-like_dom_sf"/>
</dbReference>